<keyword evidence="3" id="KW-1133">Transmembrane helix</keyword>
<feature type="transmembrane region" description="Helical" evidence="3">
    <location>
        <begin position="25"/>
        <end position="44"/>
    </location>
</feature>
<evidence type="ECO:0000256" key="3">
    <source>
        <dbReference type="SAM" id="Phobius"/>
    </source>
</evidence>
<dbReference type="PANTHER" id="PTHR33365">
    <property type="entry name" value="YALI0B05434P"/>
    <property type="match status" value="1"/>
</dbReference>
<proteinExistence type="inferred from homology"/>
<dbReference type="Pfam" id="PF11807">
    <property type="entry name" value="UstYa"/>
    <property type="match status" value="1"/>
</dbReference>
<keyword evidence="5" id="KW-1185">Reference proteome</keyword>
<organism evidence="4 5">
    <name type="scientific">Cadophora malorum</name>
    <dbReference type="NCBI Taxonomy" id="108018"/>
    <lineage>
        <taxon>Eukaryota</taxon>
        <taxon>Fungi</taxon>
        <taxon>Dikarya</taxon>
        <taxon>Ascomycota</taxon>
        <taxon>Pezizomycotina</taxon>
        <taxon>Leotiomycetes</taxon>
        <taxon>Helotiales</taxon>
        <taxon>Ploettnerulaceae</taxon>
        <taxon>Cadophora</taxon>
    </lineage>
</organism>
<evidence type="ECO:0008006" key="6">
    <source>
        <dbReference type="Google" id="ProtNLM"/>
    </source>
</evidence>
<dbReference type="EMBL" id="JAFJYH010000309">
    <property type="protein sequence ID" value="KAG4413536.1"/>
    <property type="molecule type" value="Genomic_DNA"/>
</dbReference>
<dbReference type="Proteomes" id="UP000664132">
    <property type="component" value="Unassembled WGS sequence"/>
</dbReference>
<name>A0A8H7T5V9_9HELO</name>
<gene>
    <name evidence="4" type="ORF">IFR04_013319</name>
</gene>
<dbReference type="OrthoDB" id="3687641at2759"/>
<dbReference type="AlphaFoldDB" id="A0A8H7T5V9"/>
<reference evidence="4" key="1">
    <citation type="submission" date="2021-02" db="EMBL/GenBank/DDBJ databases">
        <title>Genome sequence Cadophora malorum strain M34.</title>
        <authorList>
            <person name="Stefanovic E."/>
            <person name="Vu D."/>
            <person name="Scully C."/>
            <person name="Dijksterhuis J."/>
            <person name="Roader J."/>
            <person name="Houbraken J."/>
        </authorList>
    </citation>
    <scope>NUCLEOTIDE SEQUENCE</scope>
    <source>
        <strain evidence="4">M34</strain>
    </source>
</reference>
<evidence type="ECO:0000313" key="4">
    <source>
        <dbReference type="EMBL" id="KAG4413536.1"/>
    </source>
</evidence>
<evidence type="ECO:0000256" key="1">
    <source>
        <dbReference type="ARBA" id="ARBA00004685"/>
    </source>
</evidence>
<dbReference type="InterPro" id="IPR021765">
    <property type="entry name" value="UstYa-like"/>
</dbReference>
<dbReference type="GO" id="GO:0043386">
    <property type="term" value="P:mycotoxin biosynthetic process"/>
    <property type="evidence" value="ECO:0007669"/>
    <property type="project" value="InterPro"/>
</dbReference>
<evidence type="ECO:0000313" key="5">
    <source>
        <dbReference type="Proteomes" id="UP000664132"/>
    </source>
</evidence>
<evidence type="ECO:0000256" key="2">
    <source>
        <dbReference type="ARBA" id="ARBA00035112"/>
    </source>
</evidence>
<keyword evidence="3" id="KW-0472">Membrane</keyword>
<keyword evidence="3" id="KW-0812">Transmembrane</keyword>
<comment type="similarity">
    <text evidence="2">Belongs to the ustYa family.</text>
</comment>
<dbReference type="PANTHER" id="PTHR33365:SF4">
    <property type="entry name" value="CYCLOCHLOROTINE BIOSYNTHESIS PROTEIN O"/>
    <property type="match status" value="1"/>
</dbReference>
<sequence>MSKYEPIPPEENAPLPRAATFPKQSILWISHAAFFLLSLTLLVASYRRSDHSCSCIPSKAEIYSPAQSALEYVTQQFQGALNLKSVYKGTPRKELDDAWDALSPGSILPGPTLSISESELDLIGKDATVNATVKIPDELGGGYFATLEVFHNLHCLNLVRMATYKEHYEKQHAFGDHWLRSHIDHCIDMIRQRLTCTADIGLVTAVWVDGYSEPYPDFSTRHQCRDFDKIRDWALDQALNVSMEEMVAARGQFSLSEPPK</sequence>
<accession>A0A8H7T5V9</accession>
<comment type="pathway">
    <text evidence="1">Mycotoxin biosynthesis.</text>
</comment>
<comment type="caution">
    <text evidence="4">The sequence shown here is derived from an EMBL/GenBank/DDBJ whole genome shotgun (WGS) entry which is preliminary data.</text>
</comment>
<protein>
    <recommendedName>
        <fullName evidence="6">Tat pathway signal sequence</fullName>
    </recommendedName>
</protein>